<evidence type="ECO:0000313" key="1">
    <source>
        <dbReference type="EMBL" id="AHK80568.1"/>
    </source>
</evidence>
<name>W8KN23_9GAMM</name>
<dbReference type="KEGG" id="hhc:M911_01675"/>
<organism evidence="1 2">
    <name type="scientific">Ectothiorhodospira haloalkaliphila</name>
    <dbReference type="NCBI Taxonomy" id="421628"/>
    <lineage>
        <taxon>Bacteria</taxon>
        <taxon>Pseudomonadati</taxon>
        <taxon>Pseudomonadota</taxon>
        <taxon>Gammaproteobacteria</taxon>
        <taxon>Chromatiales</taxon>
        <taxon>Ectothiorhodospiraceae</taxon>
        <taxon>Ectothiorhodospira</taxon>
    </lineage>
</organism>
<dbReference type="AlphaFoldDB" id="W8KN23"/>
<reference evidence="2" key="2">
    <citation type="submission" date="2014-02" db="EMBL/GenBank/DDBJ databases">
        <title>Draft Genome Sequence of extremely halophilic bacteria Halorhodospira halochloris.</title>
        <authorList>
            <person name="Singh K.S."/>
        </authorList>
    </citation>
    <scope>NUCLEOTIDE SEQUENCE [LARGE SCALE GENOMIC DNA]</scope>
    <source>
        <strain evidence="2">A</strain>
    </source>
</reference>
<dbReference type="Proteomes" id="UP000019442">
    <property type="component" value="Chromosome"/>
</dbReference>
<proteinExistence type="predicted"/>
<accession>W8KN23</accession>
<protein>
    <submittedName>
        <fullName evidence="1">Uncharacterized protein</fullName>
    </submittedName>
</protein>
<sequence>MTNTNMTARAICGIWRRLPVGAGRLLEPLQDQTTVIQSFPGATRIAINPHSIRQRLSKPEKSSRARRRRFFLKDEGGWLQTDFRKSYQYQLIQDI</sequence>
<evidence type="ECO:0000313" key="2">
    <source>
        <dbReference type="Proteomes" id="UP000019442"/>
    </source>
</evidence>
<reference evidence="1 2" key="1">
    <citation type="journal article" date="2014" name="J Genomics">
        <title>Draft Genome Sequence of the Extremely Halophilic Phototrophic Purple Sulfur Bacterium Halorhodospira halochloris.</title>
        <authorList>
            <person name="Singh K.S."/>
            <person name="Kirksey J."/>
            <person name="Hoff W.D."/>
            <person name="Deole R."/>
        </authorList>
    </citation>
    <scope>NUCLEOTIDE SEQUENCE [LARGE SCALE GENOMIC DNA]</scope>
    <source>
        <strain evidence="1 2">A</strain>
    </source>
</reference>
<keyword evidence="2" id="KW-1185">Reference proteome</keyword>
<dbReference type="EMBL" id="CP007268">
    <property type="protein sequence ID" value="AHK80568.1"/>
    <property type="molecule type" value="Genomic_DNA"/>
</dbReference>
<gene>
    <name evidence="1" type="ORF">M911_01675</name>
</gene>
<dbReference type="HOGENOM" id="CLU_2368950_0_0_6"/>